<evidence type="ECO:0000313" key="2">
    <source>
        <dbReference type="EMBL" id="MEN2766693.1"/>
    </source>
</evidence>
<feature type="region of interest" description="Disordered" evidence="1">
    <location>
        <begin position="62"/>
        <end position="81"/>
    </location>
</feature>
<dbReference type="Proteomes" id="UP001444625">
    <property type="component" value="Unassembled WGS sequence"/>
</dbReference>
<reference evidence="2 3" key="1">
    <citation type="submission" date="2024-05" db="EMBL/GenBank/DDBJ databases">
        <authorList>
            <person name="Haq I."/>
            <person name="Ullah Z."/>
            <person name="Ahmad R."/>
            <person name="Li M."/>
            <person name="Tong Y."/>
        </authorList>
    </citation>
    <scope>NUCLEOTIDE SEQUENCE [LARGE SCALE GENOMIC DNA]</scope>
    <source>
        <strain evidence="2 3">16A2E</strain>
    </source>
</reference>
<accession>A0ABU9XEK1</accession>
<proteinExistence type="predicted"/>
<evidence type="ECO:0000256" key="1">
    <source>
        <dbReference type="SAM" id="MobiDB-lite"/>
    </source>
</evidence>
<dbReference type="EMBL" id="JBDIML010000001">
    <property type="protein sequence ID" value="MEN2766693.1"/>
    <property type="molecule type" value="Genomic_DNA"/>
</dbReference>
<dbReference type="RefSeq" id="WP_345824137.1">
    <property type="nucleotide sequence ID" value="NZ_JBDIML010000001.1"/>
</dbReference>
<organism evidence="2 3">
    <name type="scientific">Ornithinibacillus xuwenensis</name>
    <dbReference type="NCBI Taxonomy" id="3144668"/>
    <lineage>
        <taxon>Bacteria</taxon>
        <taxon>Bacillati</taxon>
        <taxon>Bacillota</taxon>
        <taxon>Bacilli</taxon>
        <taxon>Bacillales</taxon>
        <taxon>Bacillaceae</taxon>
        <taxon>Ornithinibacillus</taxon>
    </lineage>
</organism>
<name>A0ABU9XEK1_9BACI</name>
<sequence>MDNRKMMTSLVTIGAAGAAIYGISKGIKNGTFQKMPQSISNLMSNQTIEQIAKPLQGMFPIQPNATSQSMQEQIGNDNKQW</sequence>
<evidence type="ECO:0000313" key="3">
    <source>
        <dbReference type="Proteomes" id="UP001444625"/>
    </source>
</evidence>
<keyword evidence="3" id="KW-1185">Reference proteome</keyword>
<feature type="compositionally biased region" description="Polar residues" evidence="1">
    <location>
        <begin position="63"/>
        <end position="81"/>
    </location>
</feature>
<evidence type="ECO:0008006" key="4">
    <source>
        <dbReference type="Google" id="ProtNLM"/>
    </source>
</evidence>
<comment type="caution">
    <text evidence="2">The sequence shown here is derived from an EMBL/GenBank/DDBJ whole genome shotgun (WGS) entry which is preliminary data.</text>
</comment>
<protein>
    <recommendedName>
        <fullName evidence="4">YtxH domain-containing protein</fullName>
    </recommendedName>
</protein>
<gene>
    <name evidence="2" type="ORF">ABC228_05780</name>
</gene>